<accession>A0A915L2C3</accession>
<sequence length="65" mass="7126">MAGKLTTNSEKVAKILVGASFTLVKSLFVDRLFSCASSPEIKLKHCFKPYNVVTLDCDEFSLING</sequence>
<reference evidence="2" key="1">
    <citation type="submission" date="2022-11" db="UniProtKB">
        <authorList>
            <consortium name="WormBaseParasite"/>
        </authorList>
    </citation>
    <scope>IDENTIFICATION</scope>
</reference>
<evidence type="ECO:0000313" key="1">
    <source>
        <dbReference type="Proteomes" id="UP000887565"/>
    </source>
</evidence>
<dbReference type="WBParaSite" id="nRc.2.0.1.t45223-RA">
    <property type="protein sequence ID" value="nRc.2.0.1.t45223-RA"/>
    <property type="gene ID" value="nRc.2.0.1.g45223"/>
</dbReference>
<protein>
    <submittedName>
        <fullName evidence="2">Uncharacterized protein</fullName>
    </submittedName>
</protein>
<dbReference type="AlphaFoldDB" id="A0A915L2C3"/>
<organism evidence="1 2">
    <name type="scientific">Romanomermis culicivorax</name>
    <name type="common">Nematode worm</name>
    <dbReference type="NCBI Taxonomy" id="13658"/>
    <lineage>
        <taxon>Eukaryota</taxon>
        <taxon>Metazoa</taxon>
        <taxon>Ecdysozoa</taxon>
        <taxon>Nematoda</taxon>
        <taxon>Enoplea</taxon>
        <taxon>Dorylaimia</taxon>
        <taxon>Mermithida</taxon>
        <taxon>Mermithoidea</taxon>
        <taxon>Mermithidae</taxon>
        <taxon>Romanomermis</taxon>
    </lineage>
</organism>
<keyword evidence="1" id="KW-1185">Reference proteome</keyword>
<evidence type="ECO:0000313" key="2">
    <source>
        <dbReference type="WBParaSite" id="nRc.2.0.1.t45223-RA"/>
    </source>
</evidence>
<proteinExistence type="predicted"/>
<dbReference type="Proteomes" id="UP000887565">
    <property type="component" value="Unplaced"/>
</dbReference>
<name>A0A915L2C3_ROMCU</name>